<proteinExistence type="inferred from homology"/>
<keyword evidence="4 5" id="KW-0934">Plastid</keyword>
<dbReference type="PANTHER" id="PTHR39638">
    <property type="entry name" value="YCF35"/>
    <property type="match status" value="1"/>
</dbReference>
<name>A0A141SE74_GELVA</name>
<dbReference type="RefSeq" id="YP_009244350.1">
    <property type="nucleotide sequence ID" value="NC_029859.1"/>
</dbReference>
<comment type="subcellular location">
    <subcellularLocation>
        <location evidence="1">Plastid</location>
    </subcellularLocation>
</comment>
<dbReference type="EMBL" id="KT266787">
    <property type="protein sequence ID" value="AMK96592.1"/>
    <property type="molecule type" value="Genomic_DNA"/>
</dbReference>
<dbReference type="AlphaFoldDB" id="A0A141SE74"/>
<gene>
    <name evidence="5" type="primary">ycf35</name>
    <name evidence="5" type="ORF">Gvag_142</name>
</gene>
<dbReference type="PANTHER" id="PTHR39638:SF2">
    <property type="entry name" value="YCF35"/>
    <property type="match status" value="1"/>
</dbReference>
<dbReference type="InterPro" id="IPR009666">
    <property type="entry name" value="Uncharacterised_Ycf35"/>
</dbReference>
<comment type="similarity">
    <text evidence="2">Belongs to the ycf35 family.</text>
</comment>
<dbReference type="Pfam" id="PF06868">
    <property type="entry name" value="DUF1257"/>
    <property type="match status" value="1"/>
</dbReference>
<evidence type="ECO:0000256" key="4">
    <source>
        <dbReference type="ARBA" id="ARBA00022640"/>
    </source>
</evidence>
<evidence type="ECO:0000256" key="2">
    <source>
        <dbReference type="ARBA" id="ARBA00009068"/>
    </source>
</evidence>
<protein>
    <recommendedName>
        <fullName evidence="3">Uncharacterized protein ycf35</fullName>
    </recommendedName>
</protein>
<evidence type="ECO:0000256" key="3">
    <source>
        <dbReference type="ARBA" id="ARBA00021585"/>
    </source>
</evidence>
<dbReference type="GeneID" id="27216119"/>
<evidence type="ECO:0000313" key="5">
    <source>
        <dbReference type="EMBL" id="AMK96592.1"/>
    </source>
</evidence>
<reference evidence="5" key="1">
    <citation type="submission" date="2015-07" db="EMBL/GenBank/DDBJ databases">
        <title>Reconstructing the complex evolutionary history of mobile plasmids in red algal genomes.</title>
        <authorList>
            <person name="Lee J."/>
            <person name="Kim K.M."/>
            <person name="Yang E.C."/>
            <person name="Miller K.A."/>
            <person name="Boo S.M."/>
            <person name="Bhattacharya D."/>
            <person name="Yoon H.S."/>
        </authorList>
    </citation>
    <scope>NUCLEOTIDE SEQUENCE</scope>
</reference>
<evidence type="ECO:0000256" key="1">
    <source>
        <dbReference type="ARBA" id="ARBA00004474"/>
    </source>
</evidence>
<geneLocation type="plastid" evidence="5"/>
<accession>A0A141SE74</accession>
<sequence length="127" mass="14855">MSHFNRVKTKINNLSILKATLKELGYNYNYKRKCIQDLNGNTQIVDLIAENSHEDLLGFAWDGQEYNLITDLQMWNSSLTFECFFDNMIQQYAIKSIDYTSIKEGFNKLSQEKLSDGSVRIIVQRWS</sequence>
<organism evidence="5">
    <name type="scientific">Gelidium vagum</name>
    <name type="common">Red alga</name>
    <dbReference type="NCBI Taxonomy" id="35171"/>
    <lineage>
        <taxon>Eukaryota</taxon>
        <taxon>Rhodophyta</taxon>
        <taxon>Florideophyceae</taxon>
        <taxon>Rhodymeniophycidae</taxon>
        <taxon>Gelidiales</taxon>
        <taxon>Gelidiaceae</taxon>
        <taxon>Gelidium</taxon>
    </lineage>
</organism>
<dbReference type="GO" id="GO:0009536">
    <property type="term" value="C:plastid"/>
    <property type="evidence" value="ECO:0007669"/>
    <property type="project" value="UniProtKB-SubCell"/>
</dbReference>